<sequence length="61" mass="6292">MADLLTGFAFFLVIEGLAYALAPSSLKRMAAILPSIPEGHLRLAGLAAIAGGVGLIWLVRG</sequence>
<dbReference type="Pfam" id="PF09838">
    <property type="entry name" value="DUF2065"/>
    <property type="match status" value="1"/>
</dbReference>
<evidence type="ECO:0000313" key="3">
    <source>
        <dbReference type="Proteomes" id="UP000219167"/>
    </source>
</evidence>
<dbReference type="OrthoDB" id="9815199at2"/>
<dbReference type="Proteomes" id="UP000219167">
    <property type="component" value="Unassembled WGS sequence"/>
</dbReference>
<evidence type="ECO:0000313" key="2">
    <source>
        <dbReference type="EMBL" id="SOC40204.1"/>
    </source>
</evidence>
<dbReference type="EMBL" id="OBQD01000007">
    <property type="protein sequence ID" value="SOC40204.1"/>
    <property type="molecule type" value="Genomic_DNA"/>
</dbReference>
<feature type="transmembrane region" description="Helical" evidence="1">
    <location>
        <begin position="39"/>
        <end position="59"/>
    </location>
</feature>
<evidence type="ECO:0000256" key="1">
    <source>
        <dbReference type="SAM" id="Phobius"/>
    </source>
</evidence>
<gene>
    <name evidence="2" type="ORF">SAMN05892877_10755</name>
</gene>
<dbReference type="RefSeq" id="WP_097139542.1">
    <property type="nucleotide sequence ID" value="NZ_OBQD01000007.1"/>
</dbReference>
<protein>
    <recommendedName>
        <fullName evidence="4">DUF2065 domain-containing protein</fullName>
    </recommendedName>
</protein>
<accession>A0A285UE34</accession>
<keyword evidence="1" id="KW-1133">Transmembrane helix</keyword>
<proteinExistence type="predicted"/>
<keyword evidence="3" id="KW-1185">Reference proteome</keyword>
<dbReference type="AlphaFoldDB" id="A0A285UE34"/>
<dbReference type="InterPro" id="IPR019201">
    <property type="entry name" value="DUF2065"/>
</dbReference>
<keyword evidence="1" id="KW-0472">Membrane</keyword>
<organism evidence="2 3">
    <name type="scientific">Rhizobium subbaraonis</name>
    <dbReference type="NCBI Taxonomy" id="908946"/>
    <lineage>
        <taxon>Bacteria</taxon>
        <taxon>Pseudomonadati</taxon>
        <taxon>Pseudomonadota</taxon>
        <taxon>Alphaproteobacteria</taxon>
        <taxon>Hyphomicrobiales</taxon>
        <taxon>Rhizobiaceae</taxon>
        <taxon>Rhizobium/Agrobacterium group</taxon>
        <taxon>Rhizobium</taxon>
    </lineage>
</organism>
<evidence type="ECO:0008006" key="4">
    <source>
        <dbReference type="Google" id="ProtNLM"/>
    </source>
</evidence>
<name>A0A285UE34_9HYPH</name>
<reference evidence="2 3" key="1">
    <citation type="submission" date="2017-08" db="EMBL/GenBank/DDBJ databases">
        <authorList>
            <person name="de Groot N.N."/>
        </authorList>
    </citation>
    <scope>NUCLEOTIDE SEQUENCE [LARGE SCALE GENOMIC DNA]</scope>
    <source>
        <strain evidence="2 3">JC85</strain>
    </source>
</reference>
<keyword evidence="1" id="KW-0812">Transmembrane</keyword>